<feature type="region of interest" description="Disordered" evidence="1">
    <location>
        <begin position="1"/>
        <end position="119"/>
    </location>
</feature>
<organism evidence="2 3">
    <name type="scientific">Actinocatenispora thailandica</name>
    <dbReference type="NCBI Taxonomy" id="227318"/>
    <lineage>
        <taxon>Bacteria</taxon>
        <taxon>Bacillati</taxon>
        <taxon>Actinomycetota</taxon>
        <taxon>Actinomycetes</taxon>
        <taxon>Micromonosporales</taxon>
        <taxon>Micromonosporaceae</taxon>
        <taxon>Actinocatenispora</taxon>
    </lineage>
</organism>
<dbReference type="KEGG" id="atl:Athai_03420"/>
<dbReference type="Proteomes" id="UP000611640">
    <property type="component" value="Chromosome"/>
</dbReference>
<sequence>MPRLVRQVRHVGDRRGGVGGGEPDPAGSGTQLRLVTDRQDRGETDAEPADAPPSRFAEARNEVSASMPAAVSGSPVFAADSATPPSTVDTSRSRSRPGTPARAAASAAFCASSTSSRSA</sequence>
<dbReference type="EMBL" id="AP023355">
    <property type="protein sequence ID" value="BCJ32839.1"/>
    <property type="molecule type" value="Genomic_DNA"/>
</dbReference>
<accession>A0A7R7HVG2</accession>
<dbReference type="AlphaFoldDB" id="A0A7R7HVG2"/>
<gene>
    <name evidence="2" type="ORF">Athai_03420</name>
</gene>
<feature type="compositionally biased region" description="Basic and acidic residues" evidence="1">
    <location>
        <begin position="35"/>
        <end position="44"/>
    </location>
</feature>
<evidence type="ECO:0000313" key="2">
    <source>
        <dbReference type="EMBL" id="BCJ32839.1"/>
    </source>
</evidence>
<protein>
    <submittedName>
        <fullName evidence="2">Uncharacterized protein</fullName>
    </submittedName>
</protein>
<proteinExistence type="predicted"/>
<feature type="compositionally biased region" description="Low complexity" evidence="1">
    <location>
        <begin position="96"/>
        <end position="119"/>
    </location>
</feature>
<evidence type="ECO:0000313" key="3">
    <source>
        <dbReference type="Proteomes" id="UP000611640"/>
    </source>
</evidence>
<name>A0A7R7HVG2_9ACTN</name>
<evidence type="ECO:0000256" key="1">
    <source>
        <dbReference type="SAM" id="MobiDB-lite"/>
    </source>
</evidence>
<reference evidence="2 3" key="1">
    <citation type="submission" date="2020-08" db="EMBL/GenBank/DDBJ databases">
        <title>Whole genome shotgun sequence of Actinocatenispora thailandica NBRC 105041.</title>
        <authorList>
            <person name="Komaki H."/>
            <person name="Tamura T."/>
        </authorList>
    </citation>
    <scope>NUCLEOTIDE SEQUENCE [LARGE SCALE GENOMIC DNA]</scope>
    <source>
        <strain evidence="2 3">NBRC 105041</strain>
    </source>
</reference>
<keyword evidence="3" id="KW-1185">Reference proteome</keyword>